<comment type="caution">
    <text evidence="1">The sequence shown here is derived from an EMBL/GenBank/DDBJ whole genome shotgun (WGS) entry which is preliminary data.</text>
</comment>
<reference evidence="1 2" key="1">
    <citation type="submission" date="2021-06" db="EMBL/GenBank/DDBJ databases">
        <title>Caerostris darwini draft genome.</title>
        <authorList>
            <person name="Kono N."/>
            <person name="Arakawa K."/>
        </authorList>
    </citation>
    <scope>NUCLEOTIDE SEQUENCE [LARGE SCALE GENOMIC DNA]</scope>
</reference>
<dbReference type="EMBL" id="BPLQ01012385">
    <property type="protein sequence ID" value="GIY65104.1"/>
    <property type="molecule type" value="Genomic_DNA"/>
</dbReference>
<keyword evidence="2" id="KW-1185">Reference proteome</keyword>
<proteinExistence type="predicted"/>
<organism evidence="1 2">
    <name type="scientific">Caerostris darwini</name>
    <dbReference type="NCBI Taxonomy" id="1538125"/>
    <lineage>
        <taxon>Eukaryota</taxon>
        <taxon>Metazoa</taxon>
        <taxon>Ecdysozoa</taxon>
        <taxon>Arthropoda</taxon>
        <taxon>Chelicerata</taxon>
        <taxon>Arachnida</taxon>
        <taxon>Araneae</taxon>
        <taxon>Araneomorphae</taxon>
        <taxon>Entelegynae</taxon>
        <taxon>Araneoidea</taxon>
        <taxon>Araneidae</taxon>
        <taxon>Caerostris</taxon>
    </lineage>
</organism>
<accession>A0AAV4V611</accession>
<dbReference type="Proteomes" id="UP001054837">
    <property type="component" value="Unassembled WGS sequence"/>
</dbReference>
<evidence type="ECO:0000313" key="2">
    <source>
        <dbReference type="Proteomes" id="UP001054837"/>
    </source>
</evidence>
<dbReference type="AlphaFoldDB" id="A0AAV4V611"/>
<gene>
    <name evidence="1" type="ORF">CDAR_428931</name>
</gene>
<protein>
    <submittedName>
        <fullName evidence="1">Uncharacterized protein</fullName>
    </submittedName>
</protein>
<name>A0AAV4V611_9ARAC</name>
<evidence type="ECO:0000313" key="1">
    <source>
        <dbReference type="EMBL" id="GIY65104.1"/>
    </source>
</evidence>
<sequence>MVAGDESRQRSNRGSYYTQFQLETNLVKTQVRKEGKTGRIENRLGVTLHMMDGIPEDVFVSNINVPQGKQWFRLFSAFGRDYWETTEEREVIQVGETFALVTWGLSQALEPASIKLIVFSDL</sequence>